<evidence type="ECO:0000256" key="8">
    <source>
        <dbReference type="ARBA" id="ARBA00023163"/>
    </source>
</evidence>
<reference evidence="13 14" key="1">
    <citation type="submission" date="2020-10" db="EMBL/GenBank/DDBJ databases">
        <authorList>
            <person name="Klimov P.B."/>
            <person name="Dyachkov S.M."/>
            <person name="Chetverikov P.E."/>
        </authorList>
    </citation>
    <scope>NUCLEOTIDE SEQUENCE [LARGE SCALE GENOMIC DNA]</scope>
    <source>
        <strain evidence="13">BMOC 18-1129-001#AD2665</strain>
        <tissue evidence="13">Entire mites</tissue>
    </source>
</reference>
<feature type="domain" description="Nudix hydrolase" evidence="12">
    <location>
        <begin position="598"/>
        <end position="721"/>
    </location>
</feature>
<evidence type="ECO:0000256" key="9">
    <source>
        <dbReference type="ARBA" id="ARBA00023242"/>
    </source>
</evidence>
<dbReference type="InterPro" id="IPR020084">
    <property type="entry name" value="NUDIX_hydrolase_CS"/>
</dbReference>
<gene>
    <name evidence="13" type="primary">MED31</name>
    <name evidence="13" type="ORF">GZH46_01152</name>
</gene>
<keyword evidence="7" id="KW-0010">Activator</keyword>
<dbReference type="PROSITE" id="PS51462">
    <property type="entry name" value="NUDIX"/>
    <property type="match status" value="1"/>
</dbReference>
<comment type="subcellular location">
    <subcellularLocation>
        <location evidence="1">Nucleus</location>
    </subcellularLocation>
</comment>
<comment type="similarity">
    <text evidence="3">Belongs to the Nudix hydrolase family. DIPP subfamily.</text>
</comment>
<keyword evidence="5" id="KW-0378">Hydrolase</keyword>
<evidence type="ECO:0000256" key="5">
    <source>
        <dbReference type="ARBA" id="ARBA00022801"/>
    </source>
</evidence>
<dbReference type="InterPro" id="IPR038089">
    <property type="entry name" value="Med31_sf"/>
</dbReference>
<protein>
    <recommendedName>
        <fullName evidence="4">diphosphoinositol-polyphosphate diphosphatase</fullName>
        <ecNumber evidence="4">3.6.1.52</ecNumber>
    </recommendedName>
</protein>
<keyword evidence="6" id="KW-0805">Transcription regulation</keyword>
<dbReference type="EMBL" id="JAIFTH010000178">
    <property type="protein sequence ID" value="KAG9510313.1"/>
    <property type="molecule type" value="Genomic_DNA"/>
</dbReference>
<evidence type="ECO:0000313" key="14">
    <source>
        <dbReference type="Proteomes" id="UP000825002"/>
    </source>
</evidence>
<feature type="region of interest" description="Disordered" evidence="11">
    <location>
        <begin position="119"/>
        <end position="150"/>
    </location>
</feature>
<evidence type="ECO:0000256" key="4">
    <source>
        <dbReference type="ARBA" id="ARBA00012527"/>
    </source>
</evidence>
<comment type="catalytic activity">
    <reaction evidence="10">
        <text>diphospho-myo-inositol polyphosphate + H2O = myo-inositol polyphosphate + phosphate.</text>
        <dbReference type="EC" id="3.6.1.52"/>
    </reaction>
</comment>
<evidence type="ECO:0000313" key="13">
    <source>
        <dbReference type="EMBL" id="KAG9510313.1"/>
    </source>
</evidence>
<dbReference type="PROSITE" id="PS00893">
    <property type="entry name" value="NUDIX_BOX"/>
    <property type="match status" value="1"/>
</dbReference>
<proteinExistence type="inferred from homology"/>
<feature type="compositionally biased region" description="Polar residues" evidence="11">
    <location>
        <begin position="138"/>
        <end position="150"/>
    </location>
</feature>
<keyword evidence="14" id="KW-1185">Reference proteome</keyword>
<accession>A0ABQ7SAA8</accession>
<evidence type="ECO:0000256" key="1">
    <source>
        <dbReference type="ARBA" id="ARBA00004123"/>
    </source>
</evidence>
<dbReference type="PANTHER" id="PTHR13186">
    <property type="entry name" value="MEDIATOR OF RNA POLYMERASE II TRANSCRIPTION SUBUNIT 31"/>
    <property type="match status" value="1"/>
</dbReference>
<evidence type="ECO:0000256" key="11">
    <source>
        <dbReference type="SAM" id="MobiDB-lite"/>
    </source>
</evidence>
<dbReference type="Gene3D" id="3.90.79.10">
    <property type="entry name" value="Nucleoside Triphosphate Pyrophosphohydrolase"/>
    <property type="match status" value="1"/>
</dbReference>
<keyword evidence="9" id="KW-0539">Nucleus</keyword>
<name>A0ABQ7SAA8_9ACAR</name>
<organism evidence="13 14">
    <name type="scientific">Fragariocoptes setiger</name>
    <dbReference type="NCBI Taxonomy" id="1670756"/>
    <lineage>
        <taxon>Eukaryota</taxon>
        <taxon>Metazoa</taxon>
        <taxon>Ecdysozoa</taxon>
        <taxon>Arthropoda</taxon>
        <taxon>Chelicerata</taxon>
        <taxon>Arachnida</taxon>
        <taxon>Acari</taxon>
        <taxon>Acariformes</taxon>
        <taxon>Trombidiformes</taxon>
        <taxon>Prostigmata</taxon>
        <taxon>Eupodina</taxon>
        <taxon>Eriophyoidea</taxon>
        <taxon>Phytoptidae</taxon>
        <taxon>Fragariocoptes</taxon>
    </lineage>
</organism>
<dbReference type="Proteomes" id="UP000825002">
    <property type="component" value="Unassembled WGS sequence"/>
</dbReference>
<dbReference type="InterPro" id="IPR015797">
    <property type="entry name" value="NUDIX_hydrolase-like_dom_sf"/>
</dbReference>
<evidence type="ECO:0000256" key="7">
    <source>
        <dbReference type="ARBA" id="ARBA00023159"/>
    </source>
</evidence>
<comment type="similarity">
    <text evidence="2">Belongs to the Mediator complex subunit 31 family.</text>
</comment>
<evidence type="ECO:0000259" key="12">
    <source>
        <dbReference type="PROSITE" id="PS51462"/>
    </source>
</evidence>
<evidence type="ECO:0000256" key="3">
    <source>
        <dbReference type="ARBA" id="ARBA00008266"/>
    </source>
</evidence>
<feature type="region of interest" description="Disordered" evidence="11">
    <location>
        <begin position="509"/>
        <end position="529"/>
    </location>
</feature>
<keyword evidence="8" id="KW-0804">Transcription</keyword>
<dbReference type="SUPFAM" id="SSF55811">
    <property type="entry name" value="Nudix"/>
    <property type="match status" value="1"/>
</dbReference>
<evidence type="ECO:0000256" key="6">
    <source>
        <dbReference type="ARBA" id="ARBA00023015"/>
    </source>
</evidence>
<dbReference type="Pfam" id="PF00293">
    <property type="entry name" value="NUDIX"/>
    <property type="match status" value="1"/>
</dbReference>
<dbReference type="InterPro" id="IPR047198">
    <property type="entry name" value="DDP-like_NUDIX"/>
</dbReference>
<evidence type="ECO:0000256" key="10">
    <source>
        <dbReference type="ARBA" id="ARBA00033994"/>
    </source>
</evidence>
<dbReference type="EC" id="3.6.1.52" evidence="4"/>
<dbReference type="Gene3D" id="1.10.10.1340">
    <property type="entry name" value="Mediator of RNA polymerase II, submodule Med31 (Soh1)"/>
    <property type="match status" value="1"/>
</dbReference>
<feature type="compositionally biased region" description="Low complexity" evidence="11">
    <location>
        <begin position="119"/>
        <end position="130"/>
    </location>
</feature>
<dbReference type="InterPro" id="IPR008831">
    <property type="entry name" value="Mediator_Med31"/>
</dbReference>
<dbReference type="InterPro" id="IPR000086">
    <property type="entry name" value="NUDIX_hydrolase_dom"/>
</dbReference>
<evidence type="ECO:0000256" key="2">
    <source>
        <dbReference type="ARBA" id="ARBA00006378"/>
    </source>
</evidence>
<comment type="caution">
    <text evidence="13">The sequence shown here is derived from an EMBL/GenBank/DDBJ whole genome shotgun (WGS) entry which is preliminary data.</text>
</comment>
<dbReference type="Pfam" id="PF05669">
    <property type="entry name" value="Med31"/>
    <property type="match status" value="1"/>
</dbReference>
<sequence length="731" mass="81920">MMAAKPPDITDEQMRFQIELEFVQCLANPNYLNFLAQRKYLQTPEFVNYLKYLQYWHQPEYAKYLRYPMCLYFLDLLQYEHFRKEISSSQAAKFIETQQLLHWQHYIRKRTRMLNEAAAAMEAPAPQQQHQPPPAGSQLMNPGQDQSSIANANVVPSGAEGQILPLLLTRPPSLTPNSSDPNDQSDHEIIEQVISLEDDYSGTTGIMSGGATCGDVISTGVDSNNQYSSSTEDLYNLFMDYDQTNISPMITTSNQMPDERMRIEKIREQLKSCEVQSESPMCPINTMQPCQTPVSVNQLHHTSSTHISTTQQTAPVTMHHPHHMQPAPPPPPMNSDQQMMQAGYPGMTNMSRGMPVLTGQPYAPSPTQMSQGTTGIVGPMDGTPQQRQTSFSPQSPYCQATPHTSKQYYETISSTPSDVTLAPPPEASPVVRKNPLLNAHLANKTKTPSLSTRYVSVRSPTTNVVHQNPILNAKLSGVFAPNSVSIPAGAPSSNQPRYVQAQTNYNFEPQQQQSQQHQQPQQQQQQPQQMALYGLDSSQVYRNVNAPNTITMANTSNMGSTVSHQVKEGLRRKANTSVLSKMVKDKPNSVRTYDEDGFRKRAACLCVRSDLEDEILLVTSSADRERWIVPGGGLEPDEDSTEAALREAMEEAGVKGRIARCLGSFEHPERRHRTSVYVLLVTEELKEWEDCHCRQRKWFKIDEAIAALSIHRPAQIAWIAQAFPSWCSRGV</sequence>
<dbReference type="CDD" id="cd04666">
    <property type="entry name" value="NUDIX_DIPP2_like_Nudt4"/>
    <property type="match status" value="1"/>
</dbReference>